<comment type="caution">
    <text evidence="2">The sequence shown here is derived from an EMBL/GenBank/DDBJ whole genome shotgun (WGS) entry which is preliminary data.</text>
</comment>
<accession>A0A2V2MXE2</accession>
<evidence type="ECO:0000313" key="2">
    <source>
        <dbReference type="EMBL" id="PWR72069.1"/>
    </source>
</evidence>
<dbReference type="RefSeq" id="WP_109968559.1">
    <property type="nucleotide sequence ID" value="NZ_CP176093.1"/>
</dbReference>
<keyword evidence="3" id="KW-1185">Reference proteome</keyword>
<dbReference type="AlphaFoldDB" id="A0A2V2MXE2"/>
<keyword evidence="1" id="KW-0812">Transmembrane</keyword>
<dbReference type="GeneID" id="97548063"/>
<dbReference type="OrthoDB" id="117273at2157"/>
<proteinExistence type="predicted"/>
<name>A0A2V2MXE2_9EURY</name>
<evidence type="ECO:0000313" key="3">
    <source>
        <dbReference type="Proteomes" id="UP000245657"/>
    </source>
</evidence>
<gene>
    <name evidence="2" type="ORF">DK846_08755</name>
</gene>
<keyword evidence="1" id="KW-0472">Membrane</keyword>
<dbReference type="Proteomes" id="UP000245657">
    <property type="component" value="Unassembled WGS sequence"/>
</dbReference>
<organism evidence="2 3">
    <name type="scientific">Methanospirillum lacunae</name>
    <dbReference type="NCBI Taxonomy" id="668570"/>
    <lineage>
        <taxon>Archaea</taxon>
        <taxon>Methanobacteriati</taxon>
        <taxon>Methanobacteriota</taxon>
        <taxon>Stenosarchaea group</taxon>
        <taxon>Methanomicrobia</taxon>
        <taxon>Methanomicrobiales</taxon>
        <taxon>Methanospirillaceae</taxon>
        <taxon>Methanospirillum</taxon>
    </lineage>
</organism>
<reference evidence="2 3" key="1">
    <citation type="submission" date="2018-05" db="EMBL/GenBank/DDBJ databases">
        <title>Draft genome of Methanospirillum lacunae Ki8-1.</title>
        <authorList>
            <person name="Dueholm M.S."/>
            <person name="Nielsen P.H."/>
            <person name="Bakmann L.F."/>
            <person name="Otzen D.E."/>
        </authorList>
    </citation>
    <scope>NUCLEOTIDE SEQUENCE [LARGE SCALE GENOMIC DNA]</scope>
    <source>
        <strain evidence="2 3">Ki8-1</strain>
    </source>
</reference>
<evidence type="ECO:0000256" key="1">
    <source>
        <dbReference type="SAM" id="Phobius"/>
    </source>
</evidence>
<feature type="transmembrane region" description="Helical" evidence="1">
    <location>
        <begin position="12"/>
        <end position="33"/>
    </location>
</feature>
<protein>
    <submittedName>
        <fullName evidence="2">Uncharacterized protein</fullName>
    </submittedName>
</protein>
<keyword evidence="1" id="KW-1133">Transmembrane helix</keyword>
<sequence length="562" mass="62304">MVDTQRESGLSEVIGFILIIAILVVVASLYVTYVVPAHGREAEIAHMTYIKNQFVDFKMSMDSLWINSQVNTSLAQNIEMGTLGQKTEGQFVFLPLTQPIGSDGEMKVDTGSGNGLIKIEIKGLFKDTSDGVTSLFTSKSDLSNLISVNPDLYRQLLYYQSLYPSKFTNMIRIPVPVHPIITSRIPDSPNDFSSNQSITYHLCDIYPNSTNSGTYQTTSNWTASIDLLRVPAFSVPETNATAYNLAKSPYQMKVDYRYDLIMSLTKLNQSTNTRYPVFQNFTLNSSPTRPLEYWINIQDPAYGLDTLGPMDVKWFNGTLLQQYNGTADITKNWDVNVNKSVDTSTAINTTDLDSAIRSSYINIPVTTGPTSMGKFSYTGRNYYWVPQEYYYQFGGVFLKQNGSVSKLLPLVSLGVAKNLSNSDIPSVSITKLIITGEDNQDISGTTPVQVSSRVSRIWRGVVTDQISQRQYYLAPVTQNADDVIITISNLPDNTREAWRSAFSSIIHAANTSSGFQTDWAYLSSAGTAGNLTFQVKSSGGVYLDYSEVDVNIILQPVGWQGS</sequence>
<dbReference type="EMBL" id="QGMY01000007">
    <property type="protein sequence ID" value="PWR72069.1"/>
    <property type="molecule type" value="Genomic_DNA"/>
</dbReference>